<dbReference type="Proteomes" id="UP000608024">
    <property type="component" value="Unassembled WGS sequence"/>
</dbReference>
<feature type="region of interest" description="Disordered" evidence="1">
    <location>
        <begin position="1"/>
        <end position="31"/>
    </location>
</feature>
<reference evidence="2" key="1">
    <citation type="journal article" date="2014" name="Int. J. Syst. Evol. Microbiol.">
        <title>Complete genome sequence of Corynebacterium casei LMG S-19264T (=DSM 44701T), isolated from a smear-ripened cheese.</title>
        <authorList>
            <consortium name="US DOE Joint Genome Institute (JGI-PGF)"/>
            <person name="Walter F."/>
            <person name="Albersmeier A."/>
            <person name="Kalinowski J."/>
            <person name="Ruckert C."/>
        </authorList>
    </citation>
    <scope>NUCLEOTIDE SEQUENCE</scope>
    <source>
        <strain evidence="2">JCM 4784</strain>
    </source>
</reference>
<dbReference type="Pfam" id="PF02515">
    <property type="entry name" value="CoA_transf_3"/>
    <property type="match status" value="1"/>
</dbReference>
<comment type="caution">
    <text evidence="2">The sequence shown here is derived from an EMBL/GenBank/DDBJ whole genome shotgun (WGS) entry which is preliminary data.</text>
</comment>
<keyword evidence="2" id="KW-0808">Transferase</keyword>
<evidence type="ECO:0000313" key="3">
    <source>
        <dbReference type="Proteomes" id="UP000608024"/>
    </source>
</evidence>
<gene>
    <name evidence="2" type="ORF">GCM10018785_17700</name>
</gene>
<dbReference type="Gene3D" id="3.40.50.10540">
    <property type="entry name" value="Crotonobetainyl-coa:carnitine coa-transferase, domain 1"/>
    <property type="match status" value="1"/>
</dbReference>
<dbReference type="InterPro" id="IPR044855">
    <property type="entry name" value="CoA-Trfase_III_dom3_sf"/>
</dbReference>
<dbReference type="InterPro" id="IPR003673">
    <property type="entry name" value="CoA-Trfase_fam_III"/>
</dbReference>
<dbReference type="AlphaFoldDB" id="A0A918ZFD0"/>
<feature type="compositionally biased region" description="Pro residues" evidence="1">
    <location>
        <begin position="1"/>
        <end position="10"/>
    </location>
</feature>
<reference evidence="2" key="2">
    <citation type="submission" date="2020-09" db="EMBL/GenBank/DDBJ databases">
        <authorList>
            <person name="Sun Q."/>
            <person name="Ohkuma M."/>
        </authorList>
    </citation>
    <scope>NUCLEOTIDE SEQUENCE</scope>
    <source>
        <strain evidence="2">JCM 4784</strain>
    </source>
</reference>
<feature type="region of interest" description="Disordered" evidence="1">
    <location>
        <begin position="362"/>
        <end position="386"/>
    </location>
</feature>
<dbReference type="PANTHER" id="PTHR48228">
    <property type="entry name" value="SUCCINYL-COA--D-CITRAMALATE COA-TRANSFERASE"/>
    <property type="match status" value="1"/>
</dbReference>
<feature type="compositionally biased region" description="Basic and acidic residues" evidence="1">
    <location>
        <begin position="430"/>
        <end position="449"/>
    </location>
</feature>
<evidence type="ECO:0000313" key="2">
    <source>
        <dbReference type="EMBL" id="GHE48578.1"/>
    </source>
</evidence>
<feature type="region of interest" description="Disordered" evidence="1">
    <location>
        <begin position="401"/>
        <end position="449"/>
    </location>
</feature>
<keyword evidence="3" id="KW-1185">Reference proteome</keyword>
<dbReference type="InterPro" id="IPR023606">
    <property type="entry name" value="CoA-Trfase_III_dom_1_sf"/>
</dbReference>
<proteinExistence type="predicted"/>
<evidence type="ECO:0000256" key="1">
    <source>
        <dbReference type="SAM" id="MobiDB-lite"/>
    </source>
</evidence>
<dbReference type="SUPFAM" id="SSF89796">
    <property type="entry name" value="CoA-transferase family III (CaiB/BaiF)"/>
    <property type="match status" value="1"/>
</dbReference>
<organism evidence="2 3">
    <name type="scientific">Streptomyces longispororuber</name>
    <dbReference type="NCBI Taxonomy" id="68230"/>
    <lineage>
        <taxon>Bacteria</taxon>
        <taxon>Bacillati</taxon>
        <taxon>Actinomycetota</taxon>
        <taxon>Actinomycetes</taxon>
        <taxon>Kitasatosporales</taxon>
        <taxon>Streptomycetaceae</taxon>
        <taxon>Streptomyces</taxon>
    </lineage>
</organism>
<name>A0A918ZFD0_9ACTN</name>
<dbReference type="PANTHER" id="PTHR48228:SF5">
    <property type="entry name" value="ALPHA-METHYLACYL-COA RACEMASE"/>
    <property type="match status" value="1"/>
</dbReference>
<dbReference type="GO" id="GO:0016740">
    <property type="term" value="F:transferase activity"/>
    <property type="evidence" value="ECO:0007669"/>
    <property type="project" value="UniProtKB-KW"/>
</dbReference>
<accession>A0A918ZFD0</accession>
<dbReference type="EMBL" id="BNBT01000017">
    <property type="protein sequence ID" value="GHE48578.1"/>
    <property type="molecule type" value="Genomic_DNA"/>
</dbReference>
<protein>
    <submittedName>
        <fullName evidence="2">CoA transferase</fullName>
    </submittedName>
</protein>
<dbReference type="InterPro" id="IPR050509">
    <property type="entry name" value="CoA-transferase_III"/>
</dbReference>
<dbReference type="Gene3D" id="3.30.1540.10">
    <property type="entry name" value="formyl-coa transferase, domain 3"/>
    <property type="match status" value="1"/>
</dbReference>
<sequence length="449" mass="46996">MTRLPQPPPSRRAGRPGPAPSADGHGRPSPGPLAGLRVIELAAIGPGPFAALVLADLGAEVLRIDRPVPAAPVPDVDPRTDLLKRNRRSAVIDLRHPDAADVVLALVEKADVLLEGYRPGVAERLGIGPGPCTARNPALVYGRVSGWGRDGPLAGRAGHDIDYLARCGALHALGRRNARPTVQLNSVGDFGGGGMLLVTGVLAALCEALRSGRGQVVDAAIMDGATLLTSMTYGFTADDVWNGGRGTDLLDPGVPWYEVYETRDGGFMAVGALEDPFYAALVAGLGLSTGETDRADPAGWSALRARFAAVFRTRTRAEWTEVFEHTDACVTPVLTPLEAASDPHLRARGVFIDVDGVRQPAPVPRFSRTPGTVRRPPPLPGEHTSTVLADWGVPDVDGLLASGAARQRPAGVSTGPPPGSVAAEPPASGLRDRRGGAGAPHDRRDGRWR</sequence>